<dbReference type="Proteomes" id="UP000005540">
    <property type="component" value="Unassembled WGS sequence"/>
</dbReference>
<proteinExistence type="inferred from homology"/>
<dbReference type="GO" id="GO:0030170">
    <property type="term" value="F:pyridoxal phosphate binding"/>
    <property type="evidence" value="ECO:0007669"/>
    <property type="project" value="InterPro"/>
</dbReference>
<dbReference type="Pfam" id="PF00155">
    <property type="entry name" value="Aminotran_1_2"/>
    <property type="match status" value="1"/>
</dbReference>
<dbReference type="SUPFAM" id="SSF53383">
    <property type="entry name" value="PLP-dependent transferases"/>
    <property type="match status" value="1"/>
</dbReference>
<reference evidence="7 8" key="1">
    <citation type="submission" date="2009-04" db="EMBL/GenBank/DDBJ databases">
        <authorList>
            <person name="Reysenbach A.-L."/>
            <person name="Heidelberg J.F."/>
            <person name="Nelson W.C."/>
        </authorList>
    </citation>
    <scope>NUCLEOTIDE SEQUENCE [LARGE SCALE GENOMIC DNA]</scope>
    <source>
        <strain evidence="7 8">SS-5</strain>
    </source>
</reference>
<dbReference type="InterPro" id="IPR004839">
    <property type="entry name" value="Aminotransferase_I/II_large"/>
</dbReference>
<evidence type="ECO:0000256" key="2">
    <source>
        <dbReference type="ARBA" id="ARBA00007441"/>
    </source>
</evidence>
<name>C4FKE2_9AQUI</name>
<accession>C4FKE2</accession>
<dbReference type="InterPro" id="IPR015421">
    <property type="entry name" value="PyrdxlP-dep_Trfase_major"/>
</dbReference>
<keyword evidence="8" id="KW-1185">Reference proteome</keyword>
<keyword evidence="5" id="KW-0663">Pyridoxal phosphate</keyword>
<evidence type="ECO:0000256" key="1">
    <source>
        <dbReference type="ARBA" id="ARBA00001933"/>
    </source>
</evidence>
<evidence type="ECO:0000256" key="4">
    <source>
        <dbReference type="ARBA" id="ARBA00022679"/>
    </source>
</evidence>
<keyword evidence="3 7" id="KW-0032">Aminotransferase</keyword>
<dbReference type="GO" id="GO:0006520">
    <property type="term" value="P:amino acid metabolic process"/>
    <property type="evidence" value="ECO:0007669"/>
    <property type="project" value="InterPro"/>
</dbReference>
<feature type="domain" description="Aminotransferase class I/classII large" evidence="6">
    <location>
        <begin position="31"/>
        <end position="383"/>
    </location>
</feature>
<dbReference type="InterPro" id="IPR050596">
    <property type="entry name" value="AspAT/PAT-like"/>
</dbReference>
<comment type="caution">
    <text evidence="7">The sequence shown here is derived from an EMBL/GenBank/DDBJ whole genome shotgun (WGS) entry which is preliminary data.</text>
</comment>
<evidence type="ECO:0000259" key="6">
    <source>
        <dbReference type="Pfam" id="PF00155"/>
    </source>
</evidence>
<dbReference type="OrthoDB" id="9803354at2"/>
<dbReference type="Gene3D" id="3.40.640.10">
    <property type="entry name" value="Type I PLP-dependent aspartate aminotransferase-like (Major domain)"/>
    <property type="match status" value="1"/>
</dbReference>
<comment type="similarity">
    <text evidence="2">Belongs to the class-I pyridoxal-phosphate-dependent aminotransferase family.</text>
</comment>
<dbReference type="GO" id="GO:0004069">
    <property type="term" value="F:L-aspartate:2-oxoglutarate aminotransferase activity"/>
    <property type="evidence" value="ECO:0007669"/>
    <property type="project" value="UniProtKB-EC"/>
</dbReference>
<dbReference type="FunFam" id="3.40.640.10:FF:000033">
    <property type="entry name" value="Aspartate aminotransferase"/>
    <property type="match status" value="1"/>
</dbReference>
<dbReference type="EC" id="2.6.1.1" evidence="7"/>
<gene>
    <name evidence="7" type="ORF">SULYE_1042</name>
</gene>
<dbReference type="Gene3D" id="3.90.1150.10">
    <property type="entry name" value="Aspartate Aminotransferase, domain 1"/>
    <property type="match status" value="1"/>
</dbReference>
<dbReference type="AlphaFoldDB" id="C4FKE2"/>
<dbReference type="InterPro" id="IPR015424">
    <property type="entry name" value="PyrdxlP-dep_Trfase"/>
</dbReference>
<keyword evidence="4 7" id="KW-0808">Transferase</keyword>
<dbReference type="RefSeq" id="WP_007547090.1">
    <property type="nucleotide sequence ID" value="NZ_ABZS01000093.1"/>
</dbReference>
<sequence>MELSQRIQKIKPSQTLAITAKANELKAKGVNIISFGAGEPDFDTPDFVKEAAIKALKEGKTKYTAAAGIPELRKAIAEKLKNRNNIEYTSSEVIVVPGAKMGLYEIFAILLNPGDEVIVPAPYWVSYTEQIALNDGESIAPELSEENGFVLTAEIVEASITPKTKALVLNTPSNPTGAVIPKKELERIAEVCLKHKIMIISDECYEEFSYGEPHVSIASLSKEVREITFTVGAFSKSYSMTGWRLGWVAAPEKYIKAITNIQSQTISNPTTFAQYGALEALKDNGQFPAMMRNEFIKRRDYVVDALNSIKGVKCVKPEGAFYAFPNVSYYIKGNIKNDLDLTEYLLENARVAVVPGSAFGKEGYIRLSYATSMDNIVEGVRRIKEALEKLEG</sequence>
<organism evidence="7 8">
    <name type="scientific">Sulfurihydrogenibium yellowstonense SS-5</name>
    <dbReference type="NCBI Taxonomy" id="432331"/>
    <lineage>
        <taxon>Bacteria</taxon>
        <taxon>Pseudomonadati</taxon>
        <taxon>Aquificota</taxon>
        <taxon>Aquificia</taxon>
        <taxon>Aquificales</taxon>
        <taxon>Hydrogenothermaceae</taxon>
        <taxon>Sulfurihydrogenibium</taxon>
    </lineage>
</organism>
<evidence type="ECO:0000256" key="3">
    <source>
        <dbReference type="ARBA" id="ARBA00022576"/>
    </source>
</evidence>
<dbReference type="EMBL" id="ABZS01000093">
    <property type="protein sequence ID" value="EEP60454.1"/>
    <property type="molecule type" value="Genomic_DNA"/>
</dbReference>
<dbReference type="PANTHER" id="PTHR46383">
    <property type="entry name" value="ASPARTATE AMINOTRANSFERASE"/>
    <property type="match status" value="1"/>
</dbReference>
<dbReference type="CDD" id="cd00609">
    <property type="entry name" value="AAT_like"/>
    <property type="match status" value="1"/>
</dbReference>
<comment type="cofactor">
    <cofactor evidence="1">
        <name>pyridoxal 5'-phosphate</name>
        <dbReference type="ChEBI" id="CHEBI:597326"/>
    </cofactor>
</comment>
<evidence type="ECO:0000256" key="5">
    <source>
        <dbReference type="ARBA" id="ARBA00022898"/>
    </source>
</evidence>
<dbReference type="PANTHER" id="PTHR46383:SF1">
    <property type="entry name" value="ASPARTATE AMINOTRANSFERASE"/>
    <property type="match status" value="1"/>
</dbReference>
<protein>
    <submittedName>
        <fullName evidence="7">Aspartate aminotransferase</fullName>
        <ecNumber evidence="7">2.6.1.1</ecNumber>
    </submittedName>
</protein>
<evidence type="ECO:0000313" key="8">
    <source>
        <dbReference type="Proteomes" id="UP000005540"/>
    </source>
</evidence>
<evidence type="ECO:0000313" key="7">
    <source>
        <dbReference type="EMBL" id="EEP60454.1"/>
    </source>
</evidence>
<dbReference type="InterPro" id="IPR015422">
    <property type="entry name" value="PyrdxlP-dep_Trfase_small"/>
</dbReference>